<proteinExistence type="predicted"/>
<dbReference type="InterPro" id="IPR049012">
    <property type="entry name" value="Mutator_transp_dom"/>
</dbReference>
<accession>A0A8B6BK74</accession>
<organism evidence="2 3">
    <name type="scientific">Mytilus galloprovincialis</name>
    <name type="common">Mediterranean mussel</name>
    <dbReference type="NCBI Taxonomy" id="29158"/>
    <lineage>
        <taxon>Eukaryota</taxon>
        <taxon>Metazoa</taxon>
        <taxon>Spiralia</taxon>
        <taxon>Lophotrochozoa</taxon>
        <taxon>Mollusca</taxon>
        <taxon>Bivalvia</taxon>
        <taxon>Autobranchia</taxon>
        <taxon>Pteriomorphia</taxon>
        <taxon>Mytilida</taxon>
        <taxon>Mytiloidea</taxon>
        <taxon>Mytilidae</taxon>
        <taxon>Mytilinae</taxon>
        <taxon>Mytilus</taxon>
    </lineage>
</organism>
<evidence type="ECO:0000313" key="3">
    <source>
        <dbReference type="Proteomes" id="UP000596742"/>
    </source>
</evidence>
<dbReference type="OrthoDB" id="6119199at2759"/>
<feature type="domain" description="Mutator-like transposase" evidence="1">
    <location>
        <begin position="9"/>
        <end position="183"/>
    </location>
</feature>
<protein>
    <recommendedName>
        <fullName evidence="1">Mutator-like transposase domain-containing protein</fullName>
    </recommendedName>
</protein>
<evidence type="ECO:0000313" key="2">
    <source>
        <dbReference type="EMBL" id="VDH92076.1"/>
    </source>
</evidence>
<dbReference type="Pfam" id="PF20700">
    <property type="entry name" value="Mutator"/>
    <property type="match status" value="1"/>
</dbReference>
<gene>
    <name evidence="2" type="ORF">MGAL_10B036054</name>
</gene>
<reference evidence="2" key="1">
    <citation type="submission" date="2018-11" db="EMBL/GenBank/DDBJ databases">
        <authorList>
            <person name="Alioto T."/>
            <person name="Alioto T."/>
        </authorList>
    </citation>
    <scope>NUCLEOTIDE SEQUENCE</scope>
</reference>
<name>A0A8B6BK74_MYTGA</name>
<dbReference type="AlphaFoldDB" id="A0A8B6BK74"/>
<sequence>MTKYGMPTHKLATGHCSMIGTETGKVLGFSVRSKYCKMCDEATRKGVQAKTHDCRMNWDGSAKAMEQDMVVEMVQSIKSKGSNVGTIIADDDTTTIARLRKSVDPNIKKMSDKNHVKKNIANALYQLKAKHKKLTPKVIKYLINCLNYMLCQNQDNPKGVENGLEAVGRHPFGDHSFCDKSWCSHKENASKNILLCLLESL</sequence>
<evidence type="ECO:0000259" key="1">
    <source>
        <dbReference type="Pfam" id="PF20700"/>
    </source>
</evidence>
<keyword evidence="3" id="KW-1185">Reference proteome</keyword>
<comment type="caution">
    <text evidence="2">The sequence shown here is derived from an EMBL/GenBank/DDBJ whole genome shotgun (WGS) entry which is preliminary data.</text>
</comment>
<dbReference type="EMBL" id="UYJE01000301">
    <property type="protein sequence ID" value="VDH92076.1"/>
    <property type="molecule type" value="Genomic_DNA"/>
</dbReference>
<dbReference type="Proteomes" id="UP000596742">
    <property type="component" value="Unassembled WGS sequence"/>
</dbReference>